<dbReference type="Gene3D" id="3.40.50.300">
    <property type="entry name" value="P-loop containing nucleotide triphosphate hydrolases"/>
    <property type="match status" value="1"/>
</dbReference>
<dbReference type="InterPro" id="IPR027417">
    <property type="entry name" value="P-loop_NTPase"/>
</dbReference>
<dbReference type="GO" id="GO:0016324">
    <property type="term" value="C:apical plasma membrane"/>
    <property type="evidence" value="ECO:0007669"/>
    <property type="project" value="TreeGrafter"/>
</dbReference>
<reference evidence="1" key="2">
    <citation type="journal article" date="2015" name="Fish Shellfish Immunol.">
        <title>Early steps in the European eel (Anguilla anguilla)-Vibrio vulnificus interaction in the gills: Role of the RtxA13 toxin.</title>
        <authorList>
            <person name="Callol A."/>
            <person name="Pajuelo D."/>
            <person name="Ebbesson L."/>
            <person name="Teles M."/>
            <person name="MacKenzie S."/>
            <person name="Amaro C."/>
        </authorList>
    </citation>
    <scope>NUCLEOTIDE SEQUENCE</scope>
</reference>
<dbReference type="PANTHER" id="PTHR24221:SF165">
    <property type="entry name" value="BILE SALT EXPORT PUMP"/>
    <property type="match status" value="1"/>
</dbReference>
<sequence length="52" mass="5950">MTLIDGHDSRQVNVQFLRSKIGIVSQEPILFDCSIAENIKYGTTFEKSAWMM</sequence>
<dbReference type="EMBL" id="GBXM01041935">
    <property type="protein sequence ID" value="JAH66642.1"/>
    <property type="molecule type" value="Transcribed_RNA"/>
</dbReference>
<dbReference type="AlphaFoldDB" id="A0A0E9ULG5"/>
<dbReference type="SUPFAM" id="SSF52540">
    <property type="entry name" value="P-loop containing nucleoside triphosphate hydrolases"/>
    <property type="match status" value="1"/>
</dbReference>
<dbReference type="InterPro" id="IPR039421">
    <property type="entry name" value="Type_1_exporter"/>
</dbReference>
<dbReference type="PANTHER" id="PTHR24221">
    <property type="entry name" value="ATP-BINDING CASSETTE SUB-FAMILY B"/>
    <property type="match status" value="1"/>
</dbReference>
<evidence type="ECO:0008006" key="2">
    <source>
        <dbReference type="Google" id="ProtNLM"/>
    </source>
</evidence>
<protein>
    <recommendedName>
        <fullName evidence="2">ABC transporter domain-containing protein</fullName>
    </recommendedName>
</protein>
<accession>A0A0E9ULG5</accession>
<evidence type="ECO:0000313" key="1">
    <source>
        <dbReference type="EMBL" id="JAH66642.1"/>
    </source>
</evidence>
<dbReference type="GO" id="GO:0015126">
    <property type="term" value="F:canalicular bile acid transmembrane transporter activity"/>
    <property type="evidence" value="ECO:0007669"/>
    <property type="project" value="TreeGrafter"/>
</dbReference>
<organism evidence="1">
    <name type="scientific">Anguilla anguilla</name>
    <name type="common">European freshwater eel</name>
    <name type="synonym">Muraena anguilla</name>
    <dbReference type="NCBI Taxonomy" id="7936"/>
    <lineage>
        <taxon>Eukaryota</taxon>
        <taxon>Metazoa</taxon>
        <taxon>Chordata</taxon>
        <taxon>Craniata</taxon>
        <taxon>Vertebrata</taxon>
        <taxon>Euteleostomi</taxon>
        <taxon>Actinopterygii</taxon>
        <taxon>Neopterygii</taxon>
        <taxon>Teleostei</taxon>
        <taxon>Anguilliformes</taxon>
        <taxon>Anguillidae</taxon>
        <taxon>Anguilla</taxon>
    </lineage>
</organism>
<name>A0A0E9ULG5_ANGAN</name>
<proteinExistence type="predicted"/>
<dbReference type="GO" id="GO:0015432">
    <property type="term" value="F:ABC-type bile acid transporter activity"/>
    <property type="evidence" value="ECO:0007669"/>
    <property type="project" value="TreeGrafter"/>
</dbReference>
<reference evidence="1" key="1">
    <citation type="submission" date="2014-11" db="EMBL/GenBank/DDBJ databases">
        <authorList>
            <person name="Amaro Gonzalez C."/>
        </authorList>
    </citation>
    <scope>NUCLEOTIDE SEQUENCE</scope>
</reference>